<evidence type="ECO:0000259" key="2">
    <source>
        <dbReference type="Pfam" id="PF08268"/>
    </source>
</evidence>
<dbReference type="InterPro" id="IPR017451">
    <property type="entry name" value="F-box-assoc_interact_dom"/>
</dbReference>
<keyword evidence="4" id="KW-1185">Reference proteome</keyword>
<proteinExistence type="predicted"/>
<evidence type="ECO:0000256" key="1">
    <source>
        <dbReference type="SAM" id="SignalP"/>
    </source>
</evidence>
<feature type="signal peptide" evidence="1">
    <location>
        <begin position="1"/>
        <end position="18"/>
    </location>
</feature>
<protein>
    <recommendedName>
        <fullName evidence="2">F-box associated beta-propeller type 3 domain-containing protein</fullName>
    </recommendedName>
</protein>
<dbReference type="OrthoDB" id="1268246at2759"/>
<reference evidence="3 4" key="1">
    <citation type="submission" date="2020-09" db="EMBL/GenBank/DDBJ databases">
        <title>De no assembly of potato wild relative species, Solanum commersonii.</title>
        <authorList>
            <person name="Cho K."/>
        </authorList>
    </citation>
    <scope>NUCLEOTIDE SEQUENCE [LARGE SCALE GENOMIC DNA]</scope>
    <source>
        <strain evidence="3">LZ3.2</strain>
        <tissue evidence="3">Leaf</tissue>
    </source>
</reference>
<comment type="caution">
    <text evidence="3">The sequence shown here is derived from an EMBL/GenBank/DDBJ whole genome shotgun (WGS) entry which is preliminary data.</text>
</comment>
<evidence type="ECO:0000313" key="4">
    <source>
        <dbReference type="Proteomes" id="UP000824120"/>
    </source>
</evidence>
<dbReference type="NCBIfam" id="TIGR01640">
    <property type="entry name" value="F_box_assoc_1"/>
    <property type="match status" value="1"/>
</dbReference>
<dbReference type="Pfam" id="PF08268">
    <property type="entry name" value="FBA_3"/>
    <property type="match status" value="1"/>
</dbReference>
<dbReference type="InterPro" id="IPR013187">
    <property type="entry name" value="F-box-assoc_dom_typ3"/>
</dbReference>
<dbReference type="Proteomes" id="UP000824120">
    <property type="component" value="Chromosome 5"/>
</dbReference>
<dbReference type="AlphaFoldDB" id="A0A9J5Z538"/>
<organism evidence="3 4">
    <name type="scientific">Solanum commersonii</name>
    <name type="common">Commerson's wild potato</name>
    <name type="synonym">Commerson's nightshade</name>
    <dbReference type="NCBI Taxonomy" id="4109"/>
    <lineage>
        <taxon>Eukaryota</taxon>
        <taxon>Viridiplantae</taxon>
        <taxon>Streptophyta</taxon>
        <taxon>Embryophyta</taxon>
        <taxon>Tracheophyta</taxon>
        <taxon>Spermatophyta</taxon>
        <taxon>Magnoliopsida</taxon>
        <taxon>eudicotyledons</taxon>
        <taxon>Gunneridae</taxon>
        <taxon>Pentapetalae</taxon>
        <taxon>asterids</taxon>
        <taxon>lamiids</taxon>
        <taxon>Solanales</taxon>
        <taxon>Solanaceae</taxon>
        <taxon>Solanoideae</taxon>
        <taxon>Solaneae</taxon>
        <taxon>Solanum</taxon>
    </lineage>
</organism>
<sequence length="124" mass="14661">MLVFFDLIIEILLRLVEFCKWIDLLANITKELFQWNPTIRKHRKLPSFKPKVINVYFFLYGFGYDEIQDDYKVVCIFINIGHQCDFQENGTRLISSGEFMNGKLRWATTSDLWSVKDMGIKNLG</sequence>
<evidence type="ECO:0000313" key="3">
    <source>
        <dbReference type="EMBL" id="KAG5606548.1"/>
    </source>
</evidence>
<name>A0A9J5Z538_SOLCO</name>
<keyword evidence="1" id="KW-0732">Signal</keyword>
<feature type="domain" description="F-box associated beta-propeller type 3" evidence="2">
    <location>
        <begin position="34"/>
        <end position="77"/>
    </location>
</feature>
<accession>A0A9J5Z538</accession>
<dbReference type="EMBL" id="JACXVP010000005">
    <property type="protein sequence ID" value="KAG5606548.1"/>
    <property type="molecule type" value="Genomic_DNA"/>
</dbReference>
<feature type="chain" id="PRO_5039950970" description="F-box associated beta-propeller type 3 domain-containing protein" evidence="1">
    <location>
        <begin position="19"/>
        <end position="124"/>
    </location>
</feature>
<gene>
    <name evidence="3" type="ORF">H5410_028040</name>
</gene>